<dbReference type="Proteomes" id="UP000677016">
    <property type="component" value="Unassembled WGS sequence"/>
</dbReference>
<reference evidence="2" key="1">
    <citation type="submission" date="2021-04" db="EMBL/GenBank/DDBJ databases">
        <title>Phycicoccus avicenniae sp. nov., a novel endophytic actinomycetes isolated from branch of Avicennia mariana.</title>
        <authorList>
            <person name="Tuo L."/>
        </authorList>
    </citation>
    <scope>NUCLEOTIDE SEQUENCE</scope>
    <source>
        <strain evidence="2">BSK3Z-2</strain>
    </source>
</reference>
<dbReference type="Pfam" id="PF18986">
    <property type="entry name" value="DUF5719"/>
    <property type="match status" value="1"/>
</dbReference>
<sequence length="509" mass="50611">MSRPSLPTRPDVRAALGRLRAVRRLRPAVPGAVRVLVAGGAAAGLVWAATSTPSTLDLAAASGAVPTEAPSTSLATTLAAMCPGNELSGISGADDMRVGGTVTAVTGPDDLLPVPVEGEGEAALTAGSAPLGELPAQRPGSVSADLPRSGPVALDARSALAPATTATQEWRVDEDGMRGLATSPCLPAASDMWLLAGGAGPGRQERLVLVNPGGNPVTADVTVHGEAGRVGEPRSESVPPGGRVTLLVDALAGEESLPVVHVAASGGGLHATLTDTWVDGLAARGAETVVPAADPSRRVVVPAAVLGGRAAVRVAVPGDEEAVARVTLVGRDGVVPTEELTVLSVPGGAVGELPLPDVQDGTYGVVVEADVPVTAAVRTEVGPADGYGEIAWSEAAAPVEEVAGTALPDTSGVERTLRLLSTVGGSTVRVSLVVDGEVETRGVDLGRDRAADVDLDGASAVWVARSAGSGEVRGGVVSTSGTGAEQMLSVVPLEPVAVSSPVSRAFPLP</sequence>
<name>A0A941I151_9MICO</name>
<dbReference type="InterPro" id="IPR043777">
    <property type="entry name" value="DUF5719"/>
</dbReference>
<dbReference type="AlphaFoldDB" id="A0A941I151"/>
<keyword evidence="3" id="KW-1185">Reference proteome</keyword>
<evidence type="ECO:0000256" key="1">
    <source>
        <dbReference type="SAM" id="MobiDB-lite"/>
    </source>
</evidence>
<evidence type="ECO:0008006" key="4">
    <source>
        <dbReference type="Google" id="ProtNLM"/>
    </source>
</evidence>
<gene>
    <name evidence="2" type="ORF">KC207_11575</name>
</gene>
<protein>
    <recommendedName>
        <fullName evidence="4">Large extracellular alpha-helical protein</fullName>
    </recommendedName>
</protein>
<accession>A0A941I151</accession>
<evidence type="ECO:0000313" key="3">
    <source>
        <dbReference type="Proteomes" id="UP000677016"/>
    </source>
</evidence>
<evidence type="ECO:0000313" key="2">
    <source>
        <dbReference type="EMBL" id="MBR7743931.1"/>
    </source>
</evidence>
<feature type="region of interest" description="Disordered" evidence="1">
    <location>
        <begin position="127"/>
        <end position="147"/>
    </location>
</feature>
<dbReference type="EMBL" id="JAGSNF010000016">
    <property type="protein sequence ID" value="MBR7743931.1"/>
    <property type="molecule type" value="Genomic_DNA"/>
</dbReference>
<dbReference type="RefSeq" id="WP_211603225.1">
    <property type="nucleotide sequence ID" value="NZ_JAGSNF010000016.1"/>
</dbReference>
<comment type="caution">
    <text evidence="2">The sequence shown here is derived from an EMBL/GenBank/DDBJ whole genome shotgun (WGS) entry which is preliminary data.</text>
</comment>
<proteinExistence type="predicted"/>
<organism evidence="2 3">
    <name type="scientific">Phycicoccus avicenniae</name>
    <dbReference type="NCBI Taxonomy" id="2828860"/>
    <lineage>
        <taxon>Bacteria</taxon>
        <taxon>Bacillati</taxon>
        <taxon>Actinomycetota</taxon>
        <taxon>Actinomycetes</taxon>
        <taxon>Micrococcales</taxon>
        <taxon>Intrasporangiaceae</taxon>
        <taxon>Phycicoccus</taxon>
    </lineage>
</organism>